<reference evidence="2 3" key="1">
    <citation type="submission" date="2018-06" db="EMBL/GenBank/DDBJ databases">
        <title>Mucibacter soli gen. nov., sp. nov., a new member of the family Chitinophagaceae producing mucin.</title>
        <authorList>
            <person name="Kim M.-K."/>
            <person name="Park S."/>
            <person name="Kim T.-S."/>
            <person name="Joung Y."/>
            <person name="Han J.-H."/>
            <person name="Kim S.B."/>
        </authorList>
    </citation>
    <scope>NUCLEOTIDE SEQUENCE [LARGE SCALE GENOMIC DNA]</scope>
    <source>
        <strain evidence="2 3">R1-15</strain>
    </source>
</reference>
<dbReference type="Pfam" id="PF12728">
    <property type="entry name" value="HTH_17"/>
    <property type="match status" value="1"/>
</dbReference>
<protein>
    <submittedName>
        <fullName evidence="2">DNA-binding protein</fullName>
    </submittedName>
</protein>
<gene>
    <name evidence="2" type="ORF">DN068_07525</name>
</gene>
<dbReference type="Proteomes" id="UP000248745">
    <property type="component" value="Unassembled WGS sequence"/>
</dbReference>
<sequence length="96" mass="10882">MDTLQSIEQRLANIESLLSGVKTVLTLTEAAEYCRLSQSYMYKLTSAGLIPHYKPAGKMLYFKREELDAWMLRNEVKTSSSIDAQATNYVVTNKRG</sequence>
<dbReference type="NCBIfam" id="TIGR01764">
    <property type="entry name" value="excise"/>
    <property type="match status" value="1"/>
</dbReference>
<keyword evidence="2" id="KW-0238">DNA-binding</keyword>
<name>A0A2W2B0W3_9BACT</name>
<evidence type="ECO:0000313" key="3">
    <source>
        <dbReference type="Proteomes" id="UP000248745"/>
    </source>
</evidence>
<feature type="domain" description="Helix-turn-helix" evidence="1">
    <location>
        <begin position="24"/>
        <end position="74"/>
    </location>
</feature>
<dbReference type="OrthoDB" id="597977at2"/>
<dbReference type="EMBL" id="QKTW01000011">
    <property type="protein sequence ID" value="PZF73638.1"/>
    <property type="molecule type" value="Genomic_DNA"/>
</dbReference>
<dbReference type="GO" id="GO:0003677">
    <property type="term" value="F:DNA binding"/>
    <property type="evidence" value="ECO:0007669"/>
    <property type="project" value="UniProtKB-KW"/>
</dbReference>
<keyword evidence="3" id="KW-1185">Reference proteome</keyword>
<organism evidence="2 3">
    <name type="scientific">Taibaiella soli</name>
    <dbReference type="NCBI Taxonomy" id="1649169"/>
    <lineage>
        <taxon>Bacteria</taxon>
        <taxon>Pseudomonadati</taxon>
        <taxon>Bacteroidota</taxon>
        <taxon>Chitinophagia</taxon>
        <taxon>Chitinophagales</taxon>
        <taxon>Chitinophagaceae</taxon>
        <taxon>Taibaiella</taxon>
    </lineage>
</organism>
<accession>A0A2W2B0W3</accession>
<evidence type="ECO:0000313" key="2">
    <source>
        <dbReference type="EMBL" id="PZF73638.1"/>
    </source>
</evidence>
<proteinExistence type="predicted"/>
<dbReference type="RefSeq" id="WP_110998364.1">
    <property type="nucleotide sequence ID" value="NZ_QKTW01000011.1"/>
</dbReference>
<dbReference type="InterPro" id="IPR010093">
    <property type="entry name" value="SinI_DNA-bd"/>
</dbReference>
<evidence type="ECO:0000259" key="1">
    <source>
        <dbReference type="Pfam" id="PF12728"/>
    </source>
</evidence>
<dbReference type="InterPro" id="IPR041657">
    <property type="entry name" value="HTH_17"/>
</dbReference>
<comment type="caution">
    <text evidence="2">The sequence shown here is derived from an EMBL/GenBank/DDBJ whole genome shotgun (WGS) entry which is preliminary data.</text>
</comment>
<dbReference type="AlphaFoldDB" id="A0A2W2B0W3"/>